<evidence type="ECO:0000313" key="10">
    <source>
        <dbReference type="Proteomes" id="UP000013232"/>
    </source>
</evidence>
<dbReference type="Proteomes" id="UP000013232">
    <property type="component" value="Unassembled WGS sequence"/>
</dbReference>
<dbReference type="Gene3D" id="1.10.760.10">
    <property type="entry name" value="Cytochrome c-like domain"/>
    <property type="match status" value="1"/>
</dbReference>
<dbReference type="STRING" id="1123367.GCA_000621305_02570"/>
<feature type="chain" id="PRO_5004128619" evidence="7">
    <location>
        <begin position="27"/>
        <end position="114"/>
    </location>
</feature>
<dbReference type="EMBL" id="AMXE01000042">
    <property type="protein sequence ID" value="ENO87159.1"/>
    <property type="molecule type" value="Genomic_DNA"/>
</dbReference>
<keyword evidence="7" id="KW-0732">Signal</keyword>
<gene>
    <name evidence="9" type="ORF">C666_11645</name>
</gene>
<dbReference type="eggNOG" id="COG4654">
    <property type="taxonomic scope" value="Bacteria"/>
</dbReference>
<dbReference type="SUPFAM" id="SSF46626">
    <property type="entry name" value="Cytochrome c"/>
    <property type="match status" value="1"/>
</dbReference>
<evidence type="ECO:0000256" key="5">
    <source>
        <dbReference type="ARBA" id="ARBA00023004"/>
    </source>
</evidence>
<name>N6Z4R8_THAL4</name>
<evidence type="ECO:0000256" key="6">
    <source>
        <dbReference type="PIRSR" id="PIRSR602324-1"/>
    </source>
</evidence>
<dbReference type="RefSeq" id="WP_004338930.1">
    <property type="nucleotide sequence ID" value="NZ_AMXE01000042.1"/>
</dbReference>
<feature type="domain" description="Cytochrome c" evidence="8">
    <location>
        <begin position="27"/>
        <end position="114"/>
    </location>
</feature>
<evidence type="ECO:0000256" key="3">
    <source>
        <dbReference type="ARBA" id="ARBA00022723"/>
    </source>
</evidence>
<evidence type="ECO:0000313" key="9">
    <source>
        <dbReference type="EMBL" id="ENO87159.1"/>
    </source>
</evidence>
<evidence type="ECO:0000259" key="8">
    <source>
        <dbReference type="PROSITE" id="PS51007"/>
    </source>
</evidence>
<comment type="PTM">
    <text evidence="6">Binds 1 heme c group covalently per subunit.</text>
</comment>
<dbReference type="GO" id="GO:0020037">
    <property type="term" value="F:heme binding"/>
    <property type="evidence" value="ECO:0007669"/>
    <property type="project" value="InterPro"/>
</dbReference>
<sequence length="114" mass="12749">MKARLFRTALSAACTVLFLGASASHAMDDNEVKSLLKKNNCMKCHTPEKAKDGPSYKEIAAKYRDKPDAAAEIHKHVTTFGKVEIKGKQEDHEPLKTKKEDEINAVVQWILSRP</sequence>
<keyword evidence="10" id="KW-1185">Reference proteome</keyword>
<organism evidence="9 10">
    <name type="scientific">Thauera linaloolentis (strain DSM 12138 / JCM 21573 / CCUG 41526 / CIP 105981 / IAM 15112 / NBRC 102519 / 47Lol)</name>
    <dbReference type="NCBI Taxonomy" id="1123367"/>
    <lineage>
        <taxon>Bacteria</taxon>
        <taxon>Pseudomonadati</taxon>
        <taxon>Pseudomonadota</taxon>
        <taxon>Betaproteobacteria</taxon>
        <taxon>Rhodocyclales</taxon>
        <taxon>Zoogloeaceae</taxon>
        <taxon>Thauera</taxon>
    </lineage>
</organism>
<feature type="binding site" description="covalent" evidence="6">
    <location>
        <position position="45"/>
    </location>
    <ligand>
        <name>heme c</name>
        <dbReference type="ChEBI" id="CHEBI:61717"/>
    </ligand>
</feature>
<evidence type="ECO:0000256" key="2">
    <source>
        <dbReference type="ARBA" id="ARBA00022617"/>
    </source>
</evidence>
<reference evidence="9 10" key="1">
    <citation type="submission" date="2012-09" db="EMBL/GenBank/DDBJ databases">
        <title>Draft Genome Sequences of 6 Strains from Genus Thauera.</title>
        <authorList>
            <person name="Liu B."/>
            <person name="Shapleigh J.P."/>
            <person name="Frostegard A.H."/>
        </authorList>
    </citation>
    <scope>NUCLEOTIDE SEQUENCE [LARGE SCALE GENOMIC DNA]</scope>
    <source>
        <strain evidence="10">47Lol / DSM 12138</strain>
    </source>
</reference>
<dbReference type="PROSITE" id="PS51007">
    <property type="entry name" value="CYTC"/>
    <property type="match status" value="1"/>
</dbReference>
<dbReference type="OrthoDB" id="8593494at2"/>
<dbReference type="AlphaFoldDB" id="N6Z4R8"/>
<dbReference type="InterPro" id="IPR036909">
    <property type="entry name" value="Cyt_c-like_dom_sf"/>
</dbReference>
<feature type="binding site" description="covalent" evidence="6">
    <location>
        <position position="41"/>
    </location>
    <ligand>
        <name>heme c</name>
        <dbReference type="ChEBI" id="CHEBI:61717"/>
    </ligand>
</feature>
<keyword evidence="1" id="KW-0813">Transport</keyword>
<evidence type="ECO:0000256" key="1">
    <source>
        <dbReference type="ARBA" id="ARBA00022448"/>
    </source>
</evidence>
<protein>
    <submittedName>
        <fullName evidence="9">Cytochrome c class I</fullName>
    </submittedName>
</protein>
<dbReference type="InterPro" id="IPR002324">
    <property type="entry name" value="Cyt_c_ID"/>
</dbReference>
<accession>N6Z4R8</accession>
<comment type="caution">
    <text evidence="9">The sequence shown here is derived from an EMBL/GenBank/DDBJ whole genome shotgun (WGS) entry which is preliminary data.</text>
</comment>
<evidence type="ECO:0000256" key="4">
    <source>
        <dbReference type="ARBA" id="ARBA00022982"/>
    </source>
</evidence>
<dbReference type="PRINTS" id="PR00606">
    <property type="entry name" value="CYTCHROMECID"/>
</dbReference>
<keyword evidence="5 6" id="KW-0408">Iron</keyword>
<dbReference type="GO" id="GO:0005506">
    <property type="term" value="F:iron ion binding"/>
    <property type="evidence" value="ECO:0007669"/>
    <property type="project" value="InterPro"/>
</dbReference>
<keyword evidence="4" id="KW-0249">Electron transport</keyword>
<dbReference type="GO" id="GO:0009055">
    <property type="term" value="F:electron transfer activity"/>
    <property type="evidence" value="ECO:0007669"/>
    <property type="project" value="InterPro"/>
</dbReference>
<dbReference type="InterPro" id="IPR009056">
    <property type="entry name" value="Cyt_c-like_dom"/>
</dbReference>
<keyword evidence="2 6" id="KW-0349">Heme</keyword>
<keyword evidence="3 6" id="KW-0479">Metal-binding</keyword>
<evidence type="ECO:0000256" key="7">
    <source>
        <dbReference type="SAM" id="SignalP"/>
    </source>
</evidence>
<dbReference type="Pfam" id="PF00034">
    <property type="entry name" value="Cytochrom_C"/>
    <property type="match status" value="1"/>
</dbReference>
<feature type="signal peptide" evidence="7">
    <location>
        <begin position="1"/>
        <end position="26"/>
    </location>
</feature>
<proteinExistence type="predicted"/>